<organism evidence="1 2">
    <name type="scientific">Laccaria amethystina LaAM-08-1</name>
    <dbReference type="NCBI Taxonomy" id="1095629"/>
    <lineage>
        <taxon>Eukaryota</taxon>
        <taxon>Fungi</taxon>
        <taxon>Dikarya</taxon>
        <taxon>Basidiomycota</taxon>
        <taxon>Agaricomycotina</taxon>
        <taxon>Agaricomycetes</taxon>
        <taxon>Agaricomycetidae</taxon>
        <taxon>Agaricales</taxon>
        <taxon>Agaricineae</taxon>
        <taxon>Hydnangiaceae</taxon>
        <taxon>Laccaria</taxon>
    </lineage>
</organism>
<name>A0A0C9XY76_9AGAR</name>
<reference evidence="2" key="2">
    <citation type="submission" date="2015-01" db="EMBL/GenBank/DDBJ databases">
        <title>Evolutionary Origins and Diversification of the Mycorrhizal Mutualists.</title>
        <authorList>
            <consortium name="DOE Joint Genome Institute"/>
            <consortium name="Mycorrhizal Genomics Consortium"/>
            <person name="Kohler A."/>
            <person name="Kuo A."/>
            <person name="Nagy L.G."/>
            <person name="Floudas D."/>
            <person name="Copeland A."/>
            <person name="Barry K.W."/>
            <person name="Cichocki N."/>
            <person name="Veneault-Fourrey C."/>
            <person name="LaButti K."/>
            <person name="Lindquist E.A."/>
            <person name="Lipzen A."/>
            <person name="Lundell T."/>
            <person name="Morin E."/>
            <person name="Murat C."/>
            <person name="Riley R."/>
            <person name="Ohm R."/>
            <person name="Sun H."/>
            <person name="Tunlid A."/>
            <person name="Henrissat B."/>
            <person name="Grigoriev I.V."/>
            <person name="Hibbett D.S."/>
            <person name="Martin F."/>
        </authorList>
    </citation>
    <scope>NUCLEOTIDE SEQUENCE [LARGE SCALE GENOMIC DNA]</scope>
    <source>
        <strain evidence="2">LaAM-08-1</strain>
    </source>
</reference>
<evidence type="ECO:0000313" key="1">
    <source>
        <dbReference type="EMBL" id="KIK00808.1"/>
    </source>
</evidence>
<dbReference type="EMBL" id="KN838618">
    <property type="protein sequence ID" value="KIK00808.1"/>
    <property type="molecule type" value="Genomic_DNA"/>
</dbReference>
<dbReference type="AlphaFoldDB" id="A0A0C9XY76"/>
<gene>
    <name evidence="1" type="ORF">K443DRAFT_99723</name>
</gene>
<keyword evidence="2" id="KW-1185">Reference proteome</keyword>
<sequence>MVKFISYDNRLFYRTGGLQFIVLNSRSVLDHLSWALAKSNCSTLITRAAEICGTDISSVAQWAVPTTARSHEIERILIGELAYSQPTRNPRALHSPFHPPRT</sequence>
<proteinExistence type="predicted"/>
<dbReference type="HOGENOM" id="CLU_2277951_0_0_1"/>
<protein>
    <submittedName>
        <fullName evidence="1">Uncharacterized protein</fullName>
    </submittedName>
</protein>
<evidence type="ECO:0000313" key="2">
    <source>
        <dbReference type="Proteomes" id="UP000054477"/>
    </source>
</evidence>
<dbReference type="OrthoDB" id="10309488at2759"/>
<accession>A0A0C9XY76</accession>
<reference evidence="1 2" key="1">
    <citation type="submission" date="2014-04" db="EMBL/GenBank/DDBJ databases">
        <authorList>
            <consortium name="DOE Joint Genome Institute"/>
            <person name="Kuo A."/>
            <person name="Kohler A."/>
            <person name="Nagy L.G."/>
            <person name="Floudas D."/>
            <person name="Copeland A."/>
            <person name="Barry K.W."/>
            <person name="Cichocki N."/>
            <person name="Veneault-Fourrey C."/>
            <person name="LaButti K."/>
            <person name="Lindquist E.A."/>
            <person name="Lipzen A."/>
            <person name="Lundell T."/>
            <person name="Morin E."/>
            <person name="Murat C."/>
            <person name="Sun H."/>
            <person name="Tunlid A."/>
            <person name="Henrissat B."/>
            <person name="Grigoriev I.V."/>
            <person name="Hibbett D.S."/>
            <person name="Martin F."/>
            <person name="Nordberg H.P."/>
            <person name="Cantor M.N."/>
            <person name="Hua S.X."/>
        </authorList>
    </citation>
    <scope>NUCLEOTIDE SEQUENCE [LARGE SCALE GENOMIC DNA]</scope>
    <source>
        <strain evidence="1 2">LaAM-08-1</strain>
    </source>
</reference>
<dbReference type="Proteomes" id="UP000054477">
    <property type="component" value="Unassembled WGS sequence"/>
</dbReference>